<comment type="caution">
    <text evidence="2">The sequence shown here is derived from an EMBL/GenBank/DDBJ whole genome shotgun (WGS) entry which is preliminary data.</text>
</comment>
<evidence type="ECO:0000259" key="1">
    <source>
        <dbReference type="Pfam" id="PF00456"/>
    </source>
</evidence>
<dbReference type="SUPFAM" id="SSF52518">
    <property type="entry name" value="Thiamin diphosphate-binding fold (THDP-binding)"/>
    <property type="match status" value="1"/>
</dbReference>
<sequence length="263" mass="29585">MDYNSISKNIRKKILKMKYESQEGHIGSALSCVDILNVLYFKILKIDPKDPLNEDRDRLVFSKGHAAAALYAVLSEKEFFEEKILDAYCKDGSKLAGHSTRGSVPGIEISAGSLGHGLPMASGMALAGKKDNKNYRVFVLMSDGEMDEGTTWESALFSAHHKLDNLTVIVDYNKWQAFGRTNEVLNLEPLAKKWESFGWSVKEINGHNFLEIENVLSIVPFEKVKPNVVIANTIKGKGVEFLEDKLESHYTHITKEDYEKSIR</sequence>
<dbReference type="EMBL" id="MHPJ01000001">
    <property type="protein sequence ID" value="OGZ79631.1"/>
    <property type="molecule type" value="Genomic_DNA"/>
</dbReference>
<organism evidence="2 3">
    <name type="scientific">Candidatus Staskawiczbacteria bacterium RIFOXYB1_FULL_37_44</name>
    <dbReference type="NCBI Taxonomy" id="1802223"/>
    <lineage>
        <taxon>Bacteria</taxon>
        <taxon>Candidatus Staskawicziibacteriota</taxon>
    </lineage>
</organism>
<feature type="domain" description="Transketolase N-terminal" evidence="1">
    <location>
        <begin position="18"/>
        <end position="257"/>
    </location>
</feature>
<dbReference type="InterPro" id="IPR029061">
    <property type="entry name" value="THDP-binding"/>
</dbReference>
<dbReference type="Proteomes" id="UP000178650">
    <property type="component" value="Unassembled WGS sequence"/>
</dbReference>
<dbReference type="AlphaFoldDB" id="A0A1G2IZ57"/>
<accession>A0A1G2IZ57</accession>
<dbReference type="PANTHER" id="PTHR47514">
    <property type="entry name" value="TRANSKETOLASE N-TERMINAL SECTION-RELATED"/>
    <property type="match status" value="1"/>
</dbReference>
<dbReference type="CDD" id="cd02012">
    <property type="entry name" value="TPP_TK"/>
    <property type="match status" value="1"/>
</dbReference>
<dbReference type="PANTHER" id="PTHR47514:SF2">
    <property type="entry name" value="TRANSKETOLASE"/>
    <property type="match status" value="1"/>
</dbReference>
<dbReference type="Gene3D" id="3.40.50.970">
    <property type="match status" value="1"/>
</dbReference>
<evidence type="ECO:0000313" key="2">
    <source>
        <dbReference type="EMBL" id="OGZ79631.1"/>
    </source>
</evidence>
<dbReference type="Pfam" id="PF00456">
    <property type="entry name" value="Transketolase_N"/>
    <property type="match status" value="1"/>
</dbReference>
<dbReference type="STRING" id="1802223.A2358_01545"/>
<gene>
    <name evidence="2" type="ORF">A2358_01545</name>
</gene>
<name>A0A1G2IZ57_9BACT</name>
<dbReference type="InterPro" id="IPR005474">
    <property type="entry name" value="Transketolase_N"/>
</dbReference>
<protein>
    <submittedName>
        <fullName evidence="2">Transketolase</fullName>
    </submittedName>
</protein>
<evidence type="ECO:0000313" key="3">
    <source>
        <dbReference type="Proteomes" id="UP000178650"/>
    </source>
</evidence>
<proteinExistence type="predicted"/>
<reference evidence="2 3" key="1">
    <citation type="journal article" date="2016" name="Nat. Commun.">
        <title>Thousands of microbial genomes shed light on interconnected biogeochemical processes in an aquifer system.</title>
        <authorList>
            <person name="Anantharaman K."/>
            <person name="Brown C.T."/>
            <person name="Hug L.A."/>
            <person name="Sharon I."/>
            <person name="Castelle C.J."/>
            <person name="Probst A.J."/>
            <person name="Thomas B.C."/>
            <person name="Singh A."/>
            <person name="Wilkins M.J."/>
            <person name="Karaoz U."/>
            <person name="Brodie E.L."/>
            <person name="Williams K.H."/>
            <person name="Hubbard S.S."/>
            <person name="Banfield J.F."/>
        </authorList>
    </citation>
    <scope>NUCLEOTIDE SEQUENCE [LARGE SCALE GENOMIC DNA]</scope>
</reference>